<dbReference type="GeneID" id="99987821"/>
<gene>
    <name evidence="2" type="ORF">SAMN05216290_3143</name>
</gene>
<reference evidence="3" key="1">
    <citation type="submission" date="2016-10" db="EMBL/GenBank/DDBJ databases">
        <authorList>
            <person name="Varghese N."/>
            <person name="Submissions S."/>
        </authorList>
    </citation>
    <scope>NUCLEOTIDE SEQUENCE [LARGE SCALE GENOMIC DNA]</scope>
    <source>
        <strain evidence="3">CGMCC 1.12402</strain>
    </source>
</reference>
<protein>
    <recommendedName>
        <fullName evidence="4">DUF4251 domain-containing protein</fullName>
    </recommendedName>
</protein>
<evidence type="ECO:0008006" key="4">
    <source>
        <dbReference type="Google" id="ProtNLM"/>
    </source>
</evidence>
<name>A0A1I0R677_9BACT</name>
<dbReference type="InterPro" id="IPR025347">
    <property type="entry name" value="DUF4251"/>
</dbReference>
<dbReference type="EMBL" id="FOIR01000003">
    <property type="protein sequence ID" value="SEW36113.1"/>
    <property type="molecule type" value="Genomic_DNA"/>
</dbReference>
<evidence type="ECO:0000313" key="3">
    <source>
        <dbReference type="Proteomes" id="UP000199437"/>
    </source>
</evidence>
<dbReference type="RefSeq" id="WP_090259626.1">
    <property type="nucleotide sequence ID" value="NZ_FOIR01000003.1"/>
</dbReference>
<sequence>MRRAIVLMMLGAFTFVGLNAQVQTEEKSKREIRKEKREERRAAAIAHQEKAFEAIKDKDFVLRTDMITTKWGRTIPVVNSVNFVRIDGDDIAVQFGDPINIGLNGAGGVTYQGKIQQYEIFERGKDKGVGVRINFNSPASINLITLYIEISGEYVKGQFNDGPNRLSMRGNFERASESTIMVNSNRRIGLVN</sequence>
<keyword evidence="3" id="KW-1185">Reference proteome</keyword>
<dbReference type="STRING" id="1267423.SAMN05216290_3143"/>
<dbReference type="Proteomes" id="UP000199437">
    <property type="component" value="Unassembled WGS sequence"/>
</dbReference>
<feature type="chain" id="PRO_5011795518" description="DUF4251 domain-containing protein" evidence="1">
    <location>
        <begin position="21"/>
        <end position="192"/>
    </location>
</feature>
<keyword evidence="1" id="KW-0732">Signal</keyword>
<feature type="signal peptide" evidence="1">
    <location>
        <begin position="1"/>
        <end position="20"/>
    </location>
</feature>
<evidence type="ECO:0000256" key="1">
    <source>
        <dbReference type="SAM" id="SignalP"/>
    </source>
</evidence>
<proteinExistence type="predicted"/>
<organism evidence="2 3">
    <name type="scientific">Roseivirga pacifica</name>
    <dbReference type="NCBI Taxonomy" id="1267423"/>
    <lineage>
        <taxon>Bacteria</taxon>
        <taxon>Pseudomonadati</taxon>
        <taxon>Bacteroidota</taxon>
        <taxon>Cytophagia</taxon>
        <taxon>Cytophagales</taxon>
        <taxon>Roseivirgaceae</taxon>
        <taxon>Roseivirga</taxon>
    </lineage>
</organism>
<evidence type="ECO:0000313" key="2">
    <source>
        <dbReference type="EMBL" id="SEW36113.1"/>
    </source>
</evidence>
<accession>A0A1I0R677</accession>
<dbReference type="OrthoDB" id="982410at2"/>
<dbReference type="AlphaFoldDB" id="A0A1I0R677"/>
<dbReference type="Gene3D" id="2.40.128.410">
    <property type="match status" value="1"/>
</dbReference>
<dbReference type="Pfam" id="PF14059">
    <property type="entry name" value="DUF4251"/>
    <property type="match status" value="1"/>
</dbReference>